<protein>
    <submittedName>
        <fullName evidence="1">Uncharacterized protein</fullName>
    </submittedName>
</protein>
<evidence type="ECO:0000313" key="1">
    <source>
        <dbReference type="EMBL" id="TYO94869.1"/>
    </source>
</evidence>
<gene>
    <name evidence="1" type="ORF">LX24_02123</name>
</gene>
<name>A0A5S4ZQ12_9FIRM</name>
<dbReference type="Proteomes" id="UP000323166">
    <property type="component" value="Unassembled WGS sequence"/>
</dbReference>
<keyword evidence="2" id="KW-1185">Reference proteome</keyword>
<sequence>MQVALCRVTARRYKTRLVTTGRQIIGFTADDPDAYLDQMARILAHGLYMQLNKKEQKLVVQKRCGK</sequence>
<evidence type="ECO:0000313" key="2">
    <source>
        <dbReference type="Proteomes" id="UP000323166"/>
    </source>
</evidence>
<dbReference type="RefSeq" id="WP_166512112.1">
    <property type="nucleotide sequence ID" value="NZ_VNHM01000011.1"/>
</dbReference>
<comment type="caution">
    <text evidence="1">The sequence shown here is derived from an EMBL/GenBank/DDBJ whole genome shotgun (WGS) entry which is preliminary data.</text>
</comment>
<dbReference type="EMBL" id="VNHM01000011">
    <property type="protein sequence ID" value="TYO94869.1"/>
    <property type="molecule type" value="Genomic_DNA"/>
</dbReference>
<reference evidence="1 2" key="1">
    <citation type="submission" date="2019-07" db="EMBL/GenBank/DDBJ databases">
        <title>Genomic Encyclopedia of Type Strains, Phase I: the one thousand microbial genomes (KMG-I) project.</title>
        <authorList>
            <person name="Kyrpides N."/>
        </authorList>
    </citation>
    <scope>NUCLEOTIDE SEQUENCE [LARGE SCALE GENOMIC DNA]</scope>
    <source>
        <strain evidence="1 2">DSM 6562</strain>
    </source>
</reference>
<dbReference type="AlphaFoldDB" id="A0A5S4ZQ12"/>
<organism evidence="1 2">
    <name type="scientific">Desulfallas thermosapovorans DSM 6562</name>
    <dbReference type="NCBI Taxonomy" id="1121431"/>
    <lineage>
        <taxon>Bacteria</taxon>
        <taxon>Bacillati</taxon>
        <taxon>Bacillota</taxon>
        <taxon>Clostridia</taxon>
        <taxon>Eubacteriales</taxon>
        <taxon>Desulfallaceae</taxon>
        <taxon>Desulfallas</taxon>
    </lineage>
</organism>
<accession>A0A5S4ZQ12</accession>
<proteinExistence type="predicted"/>